<dbReference type="SUPFAM" id="SSF103575">
    <property type="entry name" value="Plexin repeat"/>
    <property type="match status" value="1"/>
</dbReference>
<dbReference type="InterPro" id="IPR027231">
    <property type="entry name" value="Semaphorin"/>
</dbReference>
<feature type="transmembrane region" description="Helical" evidence="14">
    <location>
        <begin position="245"/>
        <end position="267"/>
    </location>
</feature>
<keyword evidence="8 14" id="KW-0472">Membrane</keyword>
<dbReference type="GO" id="GO:0071526">
    <property type="term" value="P:semaphorin-plexin signaling pathway"/>
    <property type="evidence" value="ECO:0007669"/>
    <property type="project" value="TreeGrafter"/>
</dbReference>
<evidence type="ECO:0000256" key="6">
    <source>
        <dbReference type="ARBA" id="ARBA00022902"/>
    </source>
</evidence>
<dbReference type="PANTHER" id="PTHR11036:SF127">
    <property type="entry name" value="SEMAPHORIN-1A"/>
    <property type="match status" value="1"/>
</dbReference>
<dbReference type="PROSITE" id="PS51004">
    <property type="entry name" value="SEMA"/>
    <property type="match status" value="1"/>
</dbReference>
<dbReference type="SMART" id="SM00423">
    <property type="entry name" value="PSI"/>
    <property type="match status" value="1"/>
</dbReference>
<dbReference type="Gene3D" id="2.130.10.10">
    <property type="entry name" value="YVTN repeat-like/Quinoprotein amine dehydrogenase"/>
    <property type="match status" value="1"/>
</dbReference>
<comment type="similarity">
    <text evidence="2">Belongs to the semaphorin family.</text>
</comment>
<evidence type="ECO:0000256" key="11">
    <source>
        <dbReference type="ARBA" id="ARBA00074143"/>
    </source>
</evidence>
<keyword evidence="6" id="KW-0524">Neurogenesis</keyword>
<dbReference type="STRING" id="37001.A0A1A9WX97"/>
<dbReference type="InterPro" id="IPR036352">
    <property type="entry name" value="Semap_dom_sf"/>
</dbReference>
<dbReference type="PANTHER" id="PTHR11036">
    <property type="entry name" value="SEMAPHORIN"/>
    <property type="match status" value="1"/>
</dbReference>
<dbReference type="InterPro" id="IPR016201">
    <property type="entry name" value="PSI"/>
</dbReference>
<dbReference type="Pfam" id="PF01403">
    <property type="entry name" value="Sema"/>
    <property type="match status" value="1"/>
</dbReference>
<keyword evidence="3" id="KW-0217">Developmental protein</keyword>
<dbReference type="GO" id="GO:0007411">
    <property type="term" value="P:axon guidance"/>
    <property type="evidence" value="ECO:0007669"/>
    <property type="project" value="TreeGrafter"/>
</dbReference>
<comment type="caution">
    <text evidence="12">Lacks conserved residue(s) required for the propagation of feature annotation.</text>
</comment>
<feature type="domain" description="Sema" evidence="15">
    <location>
        <begin position="1"/>
        <end position="130"/>
    </location>
</feature>
<keyword evidence="9" id="KW-1015">Disulfide bond</keyword>
<dbReference type="GO" id="GO:0005886">
    <property type="term" value="C:plasma membrane"/>
    <property type="evidence" value="ECO:0007669"/>
    <property type="project" value="TreeGrafter"/>
</dbReference>
<dbReference type="GO" id="GO:0045499">
    <property type="term" value="F:chemorepellent activity"/>
    <property type="evidence" value="ECO:0007669"/>
    <property type="project" value="TreeGrafter"/>
</dbReference>
<evidence type="ECO:0000313" key="17">
    <source>
        <dbReference type="Proteomes" id="UP000091820"/>
    </source>
</evidence>
<feature type="compositionally biased region" description="Basic residues" evidence="13">
    <location>
        <begin position="406"/>
        <end position="415"/>
    </location>
</feature>
<dbReference type="SUPFAM" id="SSF101912">
    <property type="entry name" value="Sema domain"/>
    <property type="match status" value="1"/>
</dbReference>
<comment type="subcellular location">
    <subcellularLocation>
        <location evidence="1">Membrane</location>
    </subcellularLocation>
</comment>
<dbReference type="InterPro" id="IPR015943">
    <property type="entry name" value="WD40/YVTN_repeat-like_dom_sf"/>
</dbReference>
<feature type="compositionally biased region" description="Polar residues" evidence="13">
    <location>
        <begin position="388"/>
        <end position="405"/>
    </location>
</feature>
<evidence type="ECO:0000256" key="14">
    <source>
        <dbReference type="SAM" id="Phobius"/>
    </source>
</evidence>
<evidence type="ECO:0000256" key="1">
    <source>
        <dbReference type="ARBA" id="ARBA00004370"/>
    </source>
</evidence>
<feature type="compositionally biased region" description="Low complexity" evidence="13">
    <location>
        <begin position="470"/>
        <end position="482"/>
    </location>
</feature>
<evidence type="ECO:0000256" key="4">
    <source>
        <dbReference type="ARBA" id="ARBA00022692"/>
    </source>
</evidence>
<evidence type="ECO:0000256" key="2">
    <source>
        <dbReference type="ARBA" id="ARBA00009492"/>
    </source>
</evidence>
<reference evidence="16" key="2">
    <citation type="submission" date="2020-05" db="UniProtKB">
        <authorList>
            <consortium name="EnsemblMetazoa"/>
        </authorList>
    </citation>
    <scope>IDENTIFICATION</scope>
    <source>
        <strain evidence="16">IAEA</strain>
    </source>
</reference>
<name>A0A1A9WX97_9MUSC</name>
<organism evidence="16 17">
    <name type="scientific">Glossina brevipalpis</name>
    <dbReference type="NCBI Taxonomy" id="37001"/>
    <lineage>
        <taxon>Eukaryota</taxon>
        <taxon>Metazoa</taxon>
        <taxon>Ecdysozoa</taxon>
        <taxon>Arthropoda</taxon>
        <taxon>Hexapoda</taxon>
        <taxon>Insecta</taxon>
        <taxon>Pterygota</taxon>
        <taxon>Neoptera</taxon>
        <taxon>Endopterygota</taxon>
        <taxon>Diptera</taxon>
        <taxon>Brachycera</taxon>
        <taxon>Muscomorpha</taxon>
        <taxon>Hippoboscoidea</taxon>
        <taxon>Glossinidae</taxon>
        <taxon>Glossina</taxon>
    </lineage>
</organism>
<keyword evidence="10" id="KW-0325">Glycoprotein</keyword>
<feature type="region of interest" description="Disordered" evidence="13">
    <location>
        <begin position="377"/>
        <end position="482"/>
    </location>
</feature>
<evidence type="ECO:0000256" key="9">
    <source>
        <dbReference type="ARBA" id="ARBA00023157"/>
    </source>
</evidence>
<evidence type="ECO:0000256" key="7">
    <source>
        <dbReference type="ARBA" id="ARBA00022989"/>
    </source>
</evidence>
<evidence type="ECO:0000256" key="5">
    <source>
        <dbReference type="ARBA" id="ARBA00022782"/>
    </source>
</evidence>
<reference evidence="17" key="1">
    <citation type="submission" date="2014-03" db="EMBL/GenBank/DDBJ databases">
        <authorList>
            <person name="Aksoy S."/>
            <person name="Warren W."/>
            <person name="Wilson R.K."/>
        </authorList>
    </citation>
    <scope>NUCLEOTIDE SEQUENCE [LARGE SCALE GENOMIC DNA]</scope>
    <source>
        <strain evidence="17">IAEA</strain>
    </source>
</reference>
<evidence type="ECO:0000259" key="15">
    <source>
        <dbReference type="PROSITE" id="PS51004"/>
    </source>
</evidence>
<dbReference type="Pfam" id="PF01437">
    <property type="entry name" value="PSI"/>
    <property type="match status" value="1"/>
</dbReference>
<evidence type="ECO:0000256" key="3">
    <source>
        <dbReference type="ARBA" id="ARBA00022473"/>
    </source>
</evidence>
<sequence length="482" mass="54215">MNSNESVTPTYITKIFMYFSPTCPLSGRTYRFTQIAVDAQIKTPGGKTYDVIFVGTDHGKIIKSVNAESADSDKKVNSVVIEEIDVLPKSEPIRNLEIVRTMQYDQAKDGSYDDGKLVIVTDSQVIAIQLHRCHNDKITSCSECVALQDPYCAWDKIAGKCRSHGAPRWLEENYFYQNVATGQHAACPSGKINSKDANVGEQKGYRDDMGLLDQRRQSKDQEMINIMQDKNFEDIINAQYTVETLVMAVLAGSIFSLLVGFFTGYFCGRRCHKDEDDNLPYPDTEYEYFEQRQNVNRIQTEPKLLPQVEEVTYAEPVLLPQPPSQNKMHSPKNTLRKPIPHHGPNSETFFQFQPDGYNTQQTYRCRDNFGTLRSHQVMGDNYRRGDGFSTTRSVKKAVNTNTRNRSLGRLRRQPPRHGIVTQHRSNSPQHSSSGSSPVMSNSSSSPAPPSSSPSPQESPKNCSYIYPAITTTKTTTTTTAKC</sequence>
<dbReference type="Proteomes" id="UP000091820">
    <property type="component" value="Unassembled WGS sequence"/>
</dbReference>
<evidence type="ECO:0000256" key="10">
    <source>
        <dbReference type="ARBA" id="ARBA00023180"/>
    </source>
</evidence>
<dbReference type="InterPro" id="IPR002165">
    <property type="entry name" value="Plexin_repeat"/>
</dbReference>
<evidence type="ECO:0000256" key="8">
    <source>
        <dbReference type="ARBA" id="ARBA00023136"/>
    </source>
</evidence>
<proteinExistence type="inferred from homology"/>
<dbReference type="AlphaFoldDB" id="A0A1A9WX97"/>
<evidence type="ECO:0000256" key="13">
    <source>
        <dbReference type="SAM" id="MobiDB-lite"/>
    </source>
</evidence>
<evidence type="ECO:0000313" key="16">
    <source>
        <dbReference type="EnsemblMetazoa" id="GBRI035787-PA"/>
    </source>
</evidence>
<dbReference type="FunFam" id="3.30.1680.10:FF:000016">
    <property type="entry name" value="Putative Semaphorin-6B"/>
    <property type="match status" value="1"/>
</dbReference>
<keyword evidence="5" id="KW-0221">Differentiation</keyword>
<dbReference type="EnsemblMetazoa" id="GBRI035787-RA">
    <property type="protein sequence ID" value="GBRI035787-PA"/>
    <property type="gene ID" value="GBRI035787"/>
</dbReference>
<keyword evidence="17" id="KW-1185">Reference proteome</keyword>
<dbReference type="VEuPathDB" id="VectorBase:GBRI035787"/>
<accession>A0A1A9WX97</accession>
<feature type="compositionally biased region" description="Low complexity" evidence="13">
    <location>
        <begin position="425"/>
        <end position="445"/>
    </location>
</feature>
<dbReference type="Gene3D" id="3.30.1680.10">
    <property type="entry name" value="ligand-binding face of the semaphorins, domain 2"/>
    <property type="match status" value="1"/>
</dbReference>
<dbReference type="GO" id="GO:0030335">
    <property type="term" value="P:positive regulation of cell migration"/>
    <property type="evidence" value="ECO:0007669"/>
    <property type="project" value="TreeGrafter"/>
</dbReference>
<dbReference type="GO" id="GO:0030215">
    <property type="term" value="F:semaphorin receptor binding"/>
    <property type="evidence" value="ECO:0007669"/>
    <property type="project" value="InterPro"/>
</dbReference>
<protein>
    <recommendedName>
        <fullName evidence="11">Semaphorin-1A</fullName>
    </recommendedName>
</protein>
<keyword evidence="4 14" id="KW-0812">Transmembrane</keyword>
<keyword evidence="7 14" id="KW-1133">Transmembrane helix</keyword>
<dbReference type="InterPro" id="IPR001627">
    <property type="entry name" value="Semap_dom"/>
</dbReference>
<evidence type="ECO:0000256" key="12">
    <source>
        <dbReference type="PROSITE-ProRule" id="PRU00352"/>
    </source>
</evidence>